<sequence length="207" mass="22683">MEFSFNDLLKRFWKFTWLIALLIVVFAGAGFMYSKAGKTTTNFDATRSVLIAKNNTNVKDPNSRFMADKSLIPTYQKVATDDAVVEAVQKDLPFKMTKSDIAAGISIHSETDTLILDFQATGENTYRAKTLANTYAKDFSEVGPTIYPDMQKPDLLSAVTSTGTINSAARSTKKLTVFGAVLGLVLALFVVLVTGIQENYRAAKKQG</sequence>
<evidence type="ECO:0000256" key="4">
    <source>
        <dbReference type="ARBA" id="ARBA00022989"/>
    </source>
</evidence>
<organism evidence="8 9">
    <name type="scientific">Fructobacillus ficulneus</name>
    <dbReference type="NCBI Taxonomy" id="157463"/>
    <lineage>
        <taxon>Bacteria</taxon>
        <taxon>Bacillati</taxon>
        <taxon>Bacillota</taxon>
        <taxon>Bacilli</taxon>
        <taxon>Lactobacillales</taxon>
        <taxon>Lactobacillaceae</taxon>
        <taxon>Fructobacillus</taxon>
    </lineage>
</organism>
<name>A0A0K8MEZ7_9LACO</name>
<feature type="transmembrane region" description="Helical" evidence="6">
    <location>
        <begin position="12"/>
        <end position="33"/>
    </location>
</feature>
<evidence type="ECO:0000313" key="9">
    <source>
        <dbReference type="Proteomes" id="UP000253891"/>
    </source>
</evidence>
<gene>
    <name evidence="8" type="ORF">FFIC_010110</name>
</gene>
<dbReference type="OrthoDB" id="2149259at2"/>
<proteinExistence type="predicted"/>
<keyword evidence="4 6" id="KW-1133">Transmembrane helix</keyword>
<feature type="domain" description="Polysaccharide chain length determinant N-terminal" evidence="7">
    <location>
        <begin position="2"/>
        <end position="91"/>
    </location>
</feature>
<evidence type="ECO:0000256" key="5">
    <source>
        <dbReference type="ARBA" id="ARBA00023136"/>
    </source>
</evidence>
<keyword evidence="3 6" id="KW-0812">Transmembrane</keyword>
<reference evidence="8 9" key="1">
    <citation type="journal article" date="2015" name="BMC Genomics">
        <title>Comparative genomics of Fructobacillus spp. and Leuconostoc spp. reveals niche-specific evolution of Fructobacillus spp.</title>
        <authorList>
            <person name="Endo A."/>
            <person name="Tanizawa Y."/>
            <person name="Tanaka N."/>
            <person name="Maeno S."/>
            <person name="Kumar H."/>
            <person name="Shiwa Y."/>
            <person name="Okada S."/>
            <person name="Yoshikawa H."/>
            <person name="Dicks L."/>
            <person name="Nakagawa J."/>
            <person name="Arita M."/>
        </authorList>
    </citation>
    <scope>NUCLEOTIDE SEQUENCE [LARGE SCALE GENOMIC DNA]</scope>
    <source>
        <strain evidence="8 9">JCM 12225</strain>
    </source>
</reference>
<dbReference type="STRING" id="157463.GCA_001047075_00011"/>
<comment type="subcellular location">
    <subcellularLocation>
        <location evidence="1">Cell membrane</location>
        <topology evidence="1">Multi-pass membrane protein</topology>
    </subcellularLocation>
</comment>
<keyword evidence="9" id="KW-1185">Reference proteome</keyword>
<dbReference type="Proteomes" id="UP000253891">
    <property type="component" value="Unassembled WGS sequence"/>
</dbReference>
<dbReference type="EMBL" id="DF967978">
    <property type="protein sequence ID" value="GAO99106.1"/>
    <property type="molecule type" value="Genomic_DNA"/>
</dbReference>
<evidence type="ECO:0000256" key="3">
    <source>
        <dbReference type="ARBA" id="ARBA00022692"/>
    </source>
</evidence>
<keyword evidence="5 6" id="KW-0472">Membrane</keyword>
<evidence type="ECO:0000259" key="7">
    <source>
        <dbReference type="Pfam" id="PF02706"/>
    </source>
</evidence>
<keyword evidence="2" id="KW-1003">Cell membrane</keyword>
<protein>
    <submittedName>
        <fullName evidence="8">Capsular polysaccharide biosynthesis protein</fullName>
    </submittedName>
</protein>
<dbReference type="AlphaFoldDB" id="A0A0K8MEZ7"/>
<evidence type="ECO:0000256" key="1">
    <source>
        <dbReference type="ARBA" id="ARBA00004651"/>
    </source>
</evidence>
<evidence type="ECO:0000256" key="6">
    <source>
        <dbReference type="SAM" id="Phobius"/>
    </source>
</evidence>
<dbReference type="InterPro" id="IPR003856">
    <property type="entry name" value="LPS_length_determ_N"/>
</dbReference>
<feature type="transmembrane region" description="Helical" evidence="6">
    <location>
        <begin position="175"/>
        <end position="196"/>
    </location>
</feature>
<dbReference type="GO" id="GO:0005886">
    <property type="term" value="C:plasma membrane"/>
    <property type="evidence" value="ECO:0007669"/>
    <property type="project" value="UniProtKB-SubCell"/>
</dbReference>
<evidence type="ECO:0000313" key="8">
    <source>
        <dbReference type="EMBL" id="GAO99106.1"/>
    </source>
</evidence>
<evidence type="ECO:0000256" key="2">
    <source>
        <dbReference type="ARBA" id="ARBA00022475"/>
    </source>
</evidence>
<dbReference type="Pfam" id="PF02706">
    <property type="entry name" value="Wzz"/>
    <property type="match status" value="1"/>
</dbReference>
<accession>A0A0K8MEZ7</accession>
<dbReference type="RefSeq" id="WP_061992541.1">
    <property type="nucleotide sequence ID" value="NZ_DF967978.1"/>
</dbReference>